<evidence type="ECO:0000313" key="2">
    <source>
        <dbReference type="EMBL" id="MTI99608.1"/>
    </source>
</evidence>
<dbReference type="RefSeq" id="WP_041644860.1">
    <property type="nucleotide sequence ID" value="NZ_CBDDHG010000002.1"/>
</dbReference>
<dbReference type="OrthoDB" id="6371222at2"/>
<sequence>MRNYLWLTSLALALAAGNLHATEAKDDKLAQGMLSKSSIQDMKRQHKVMTQAALSEVGMEARRKLMLSTKDDIYHEMIKSGDINLSQLDQFSKDQFIH</sequence>
<evidence type="ECO:0000313" key="5">
    <source>
        <dbReference type="Proteomes" id="UP000683442"/>
    </source>
</evidence>
<evidence type="ECO:0000256" key="1">
    <source>
        <dbReference type="SAM" id="SignalP"/>
    </source>
</evidence>
<evidence type="ECO:0008006" key="6">
    <source>
        <dbReference type="Google" id="ProtNLM"/>
    </source>
</evidence>
<feature type="chain" id="PRO_5044370349" description="Secreted protein" evidence="1">
    <location>
        <begin position="22"/>
        <end position="98"/>
    </location>
</feature>
<dbReference type="Proteomes" id="UP000683442">
    <property type="component" value="Chromosome"/>
</dbReference>
<organism evidence="2 4">
    <name type="scientific">Marinobacter adhaerens</name>
    <dbReference type="NCBI Taxonomy" id="1033846"/>
    <lineage>
        <taxon>Bacteria</taxon>
        <taxon>Pseudomonadati</taxon>
        <taxon>Pseudomonadota</taxon>
        <taxon>Gammaproteobacteria</taxon>
        <taxon>Pseudomonadales</taxon>
        <taxon>Marinobacteraceae</taxon>
        <taxon>Marinobacter</taxon>
    </lineage>
</organism>
<accession>A0A1E3BUH6</accession>
<keyword evidence="1" id="KW-0732">Signal</keyword>
<feature type="signal peptide" evidence="1">
    <location>
        <begin position="1"/>
        <end position="21"/>
    </location>
</feature>
<dbReference type="GeneID" id="78558707"/>
<dbReference type="AlphaFoldDB" id="A0A1E3BUH6"/>
<evidence type="ECO:0000313" key="3">
    <source>
        <dbReference type="EMBL" id="QWV13913.1"/>
    </source>
</evidence>
<dbReference type="EMBL" id="CP076686">
    <property type="protein sequence ID" value="QWV13913.1"/>
    <property type="molecule type" value="Genomic_DNA"/>
</dbReference>
<keyword evidence="5" id="KW-1185">Reference proteome</keyword>
<proteinExistence type="predicted"/>
<reference evidence="3 5" key="2">
    <citation type="submission" date="2021-06" db="EMBL/GenBank/DDBJ databases">
        <title>Microbial metabolic specificity influences pelagic lipid remineralization.</title>
        <authorList>
            <person name="Behrendt L."/>
            <person name="Hunter J.E."/>
            <person name="Alcolombri U."/>
            <person name="Smriga S."/>
            <person name="Mincer T."/>
            <person name="Lowenstein D.P."/>
            <person name="Peaudecerf F.J."/>
            <person name="Fernandez V.I."/>
            <person name="Fredricks H."/>
            <person name="Almblad H."/>
            <person name="Harrison J.J."/>
            <person name="Stocker R."/>
            <person name="Van Mooy B.A.S."/>
        </authorList>
    </citation>
    <scope>NUCLEOTIDE SEQUENCE [LARGE SCALE GENOMIC DNA]</scope>
    <source>
        <strain evidence="3 5">HP15-B</strain>
    </source>
</reference>
<gene>
    <name evidence="2" type="ORF">FH752_13395</name>
    <name evidence="3" type="ORF">KQ249_04640</name>
</gene>
<protein>
    <recommendedName>
        <fullName evidence="6">Secreted protein</fullName>
    </recommendedName>
</protein>
<evidence type="ECO:0000313" key="4">
    <source>
        <dbReference type="Proteomes" id="UP000431462"/>
    </source>
</evidence>
<name>A0A1E3BUH6_9GAMM</name>
<dbReference type="EMBL" id="VENC01000012">
    <property type="protein sequence ID" value="MTI99608.1"/>
    <property type="molecule type" value="Genomic_DNA"/>
</dbReference>
<dbReference type="Proteomes" id="UP000431462">
    <property type="component" value="Unassembled WGS sequence"/>
</dbReference>
<reference evidence="2 4" key="1">
    <citation type="submission" date="2019-06" db="EMBL/GenBank/DDBJ databases">
        <title>Enrichment of Autotrophic Halophilic Microorganisms from Red Sea Brine Pool Using Microbial Electrosynthesis System.</title>
        <authorList>
            <person name="Alqahtani M.F."/>
            <person name="Bajracharya S."/>
            <person name="Katuri K.P."/>
            <person name="Ali M."/>
            <person name="Saikaly P.E."/>
        </authorList>
    </citation>
    <scope>NUCLEOTIDE SEQUENCE [LARGE SCALE GENOMIC DNA]</scope>
    <source>
        <strain evidence="2">MES15</strain>
    </source>
</reference>